<sequence length="123" mass="13561">MTLLNASRRAAPAFPSTISPFMQAICQSPIPMQLNLLFINSFLHPSNHHPPPRLFTYSPQPPKTSYRRKGDRDRKPDRGRPITAVTNISTSPECASLIQSTLTPPSPPSPSSTPAPPFHPRPQ</sequence>
<reference evidence="2" key="1">
    <citation type="journal article" date="2020" name="Stud. Mycol.">
        <title>101 Dothideomycetes genomes: a test case for predicting lifestyles and emergence of pathogens.</title>
        <authorList>
            <person name="Haridas S."/>
            <person name="Albert R."/>
            <person name="Binder M."/>
            <person name="Bloem J."/>
            <person name="Labutti K."/>
            <person name="Salamov A."/>
            <person name="Andreopoulos B."/>
            <person name="Baker S."/>
            <person name="Barry K."/>
            <person name="Bills G."/>
            <person name="Bluhm B."/>
            <person name="Cannon C."/>
            <person name="Castanera R."/>
            <person name="Culley D."/>
            <person name="Daum C."/>
            <person name="Ezra D."/>
            <person name="Gonzalez J."/>
            <person name="Henrissat B."/>
            <person name="Kuo A."/>
            <person name="Liang C."/>
            <person name="Lipzen A."/>
            <person name="Lutzoni F."/>
            <person name="Magnuson J."/>
            <person name="Mondo S."/>
            <person name="Nolan M."/>
            <person name="Ohm R."/>
            <person name="Pangilinan J."/>
            <person name="Park H.-J."/>
            <person name="Ramirez L."/>
            <person name="Alfaro M."/>
            <person name="Sun H."/>
            <person name="Tritt A."/>
            <person name="Yoshinaga Y."/>
            <person name="Zwiers L.-H."/>
            <person name="Turgeon B."/>
            <person name="Goodwin S."/>
            <person name="Spatafora J."/>
            <person name="Crous P."/>
            <person name="Grigoriev I."/>
        </authorList>
    </citation>
    <scope>NUCLEOTIDE SEQUENCE</scope>
    <source>
        <strain evidence="2">CBS 107.79</strain>
    </source>
</reference>
<gene>
    <name evidence="2" type="ORF">BU23DRAFT_197714</name>
</gene>
<evidence type="ECO:0000256" key="1">
    <source>
        <dbReference type="SAM" id="MobiDB-lite"/>
    </source>
</evidence>
<proteinExistence type="predicted"/>
<feature type="compositionally biased region" description="Polar residues" evidence="1">
    <location>
        <begin position="84"/>
        <end position="99"/>
    </location>
</feature>
<organism evidence="2 3">
    <name type="scientific">Bimuria novae-zelandiae CBS 107.79</name>
    <dbReference type="NCBI Taxonomy" id="1447943"/>
    <lineage>
        <taxon>Eukaryota</taxon>
        <taxon>Fungi</taxon>
        <taxon>Dikarya</taxon>
        <taxon>Ascomycota</taxon>
        <taxon>Pezizomycotina</taxon>
        <taxon>Dothideomycetes</taxon>
        <taxon>Pleosporomycetidae</taxon>
        <taxon>Pleosporales</taxon>
        <taxon>Massarineae</taxon>
        <taxon>Didymosphaeriaceae</taxon>
        <taxon>Bimuria</taxon>
    </lineage>
</organism>
<name>A0A6A5V4I8_9PLEO</name>
<feature type="compositionally biased region" description="Basic and acidic residues" evidence="1">
    <location>
        <begin position="68"/>
        <end position="80"/>
    </location>
</feature>
<dbReference type="EMBL" id="ML976696">
    <property type="protein sequence ID" value="KAF1970982.1"/>
    <property type="molecule type" value="Genomic_DNA"/>
</dbReference>
<keyword evidence="3" id="KW-1185">Reference proteome</keyword>
<evidence type="ECO:0000313" key="3">
    <source>
        <dbReference type="Proteomes" id="UP000800036"/>
    </source>
</evidence>
<feature type="region of interest" description="Disordered" evidence="1">
    <location>
        <begin position="49"/>
        <end position="123"/>
    </location>
</feature>
<accession>A0A6A5V4I8</accession>
<dbReference type="Proteomes" id="UP000800036">
    <property type="component" value="Unassembled WGS sequence"/>
</dbReference>
<feature type="compositionally biased region" description="Pro residues" evidence="1">
    <location>
        <begin position="104"/>
        <end position="123"/>
    </location>
</feature>
<evidence type="ECO:0000313" key="2">
    <source>
        <dbReference type="EMBL" id="KAF1970982.1"/>
    </source>
</evidence>
<protein>
    <submittedName>
        <fullName evidence="2">Uncharacterized protein</fullName>
    </submittedName>
</protein>
<dbReference type="AlphaFoldDB" id="A0A6A5V4I8"/>